<gene>
    <name evidence="18" type="ORF">CB0940_11301</name>
    <name evidence="19" type="ORF">RHO25_012800</name>
</gene>
<reference evidence="18 20" key="1">
    <citation type="submission" date="2015-10" db="EMBL/GenBank/DDBJ databases">
        <title>The cercosporin biosynthetic gene cluster was horizontally transferred to several fungal lineages and shown to be expanded in Cercospora beticola based on microsynteny with recipient genomes.</title>
        <authorList>
            <person name="De Jonge R."/>
            <person name="Ebert M.K."/>
            <person name="Suttle J.C."/>
            <person name="Jurick Ii W.M."/>
            <person name="Secor G.A."/>
            <person name="Thomma B.P."/>
            <person name="Van De Peer Y."/>
            <person name="Bolton M.D."/>
        </authorList>
    </citation>
    <scope>NUCLEOTIDE SEQUENCE [LARGE SCALE GENOMIC DNA]</scope>
    <source>
        <strain evidence="18 20">09-40</strain>
    </source>
</reference>
<dbReference type="PANTHER" id="PTHR12317">
    <property type="entry name" value="DIACYLGLYCEROL O-ACYLTRANSFERASE"/>
    <property type="match status" value="1"/>
</dbReference>
<evidence type="ECO:0000256" key="3">
    <source>
        <dbReference type="ARBA" id="ARBA00005189"/>
    </source>
</evidence>
<feature type="transmembrane region" description="Helical" evidence="17">
    <location>
        <begin position="306"/>
        <end position="323"/>
    </location>
</feature>
<sequence length="594" mass="66387">MALNPEPASPATRENQQLPPKSYAEAVEEDPIDAQDPVIDESIIKETPPRPAHIRNGSGEPRALGEVIDEATSSPGSPTLRHPKGRLESKASRESYASAVKERSPTPNGLPNGDGYGNPVKETIRNELKTNGGSNGNSETFHGVGEDEAPRSPVRRTHKRRSSRTLNGETSRPTSSDSQIDMGSEQQQPNGNTLAPSPAIDLIRNKSGENLTSVKRNDDDFLSLQQIEDKPKPIRQLRRDSELTSGRRAGEGWGRSAIRWAPLNVPVQRRLQTAMVLLHTLSIVGSLAFFLFLCGIPLLWPILVPYLVYVLFSQVSIDGSLALRSEFWRRSKVWSLFASYFPARLHRSEKLEPTRKYVFGYHPHGIISHGAFAAFATEALGFGQLFPGITNTLLTLDSNFRIPLYREYALRMGLASVSRESCENILSRGGPNKEGMGRAVTIVVGGARESLDAKPYTMRLVLRKRKGFVKLAVRCGADLVPTLAFGENDIYDQFDSDKHPWIHKTQLFVKKLMGFTVPLFHARGVFNYDVGMMPYRRPINIVVGRPIQTIQSKTPDPAYVDELHTKYVEELQRIWDDWKDTFARDRKGELEIVE</sequence>
<comment type="pathway">
    <text evidence="3">Lipid metabolism.</text>
</comment>
<dbReference type="Proteomes" id="UP000230605">
    <property type="component" value="Chromosome 9"/>
</dbReference>
<evidence type="ECO:0000313" key="18">
    <source>
        <dbReference type="EMBL" id="PIA90975.1"/>
    </source>
</evidence>
<evidence type="ECO:0000256" key="16">
    <source>
        <dbReference type="SAM" id="MobiDB-lite"/>
    </source>
</evidence>
<dbReference type="Proteomes" id="UP001302367">
    <property type="component" value="Chromosome 9"/>
</dbReference>
<evidence type="ECO:0000256" key="2">
    <source>
        <dbReference type="ARBA" id="ARBA00004771"/>
    </source>
</evidence>
<comment type="similarity">
    <text evidence="4">Belongs to the diacylglycerol acyltransferase family.</text>
</comment>
<feature type="transmembrane region" description="Helical" evidence="17">
    <location>
        <begin position="276"/>
        <end position="300"/>
    </location>
</feature>
<keyword evidence="7 18" id="KW-0808">Transferase</keyword>
<dbReference type="InterPro" id="IPR007130">
    <property type="entry name" value="DAGAT"/>
</dbReference>
<reference evidence="19 21" key="2">
    <citation type="submission" date="2023-09" db="EMBL/GenBank/DDBJ databases">
        <title>Complete-Gapless Cercospora beticola genome.</title>
        <authorList>
            <person name="Wyatt N.A."/>
            <person name="Spanner R.E."/>
            <person name="Bolton M.D."/>
        </authorList>
    </citation>
    <scope>NUCLEOTIDE SEQUENCE [LARGE SCALE GENOMIC DNA]</scope>
    <source>
        <strain evidence="19">Cb09-40</strain>
    </source>
</reference>
<evidence type="ECO:0000313" key="20">
    <source>
        <dbReference type="Proteomes" id="UP000230605"/>
    </source>
</evidence>
<comment type="subcellular location">
    <subcellularLocation>
        <location evidence="1">Endoplasmic reticulum membrane</location>
        <topology evidence="1">Multi-pass membrane protein</topology>
    </subcellularLocation>
</comment>
<feature type="compositionally biased region" description="Polar residues" evidence="16">
    <location>
        <begin position="164"/>
        <end position="195"/>
    </location>
</feature>
<evidence type="ECO:0000256" key="13">
    <source>
        <dbReference type="ARBA" id="ARBA00023136"/>
    </source>
</evidence>
<dbReference type="GO" id="GO:0005789">
    <property type="term" value="C:endoplasmic reticulum membrane"/>
    <property type="evidence" value="ECO:0007669"/>
    <property type="project" value="UniProtKB-SubCell"/>
</dbReference>
<evidence type="ECO:0000256" key="17">
    <source>
        <dbReference type="SAM" id="Phobius"/>
    </source>
</evidence>
<feature type="region of interest" description="Disordered" evidence="16">
    <location>
        <begin position="1"/>
        <end position="199"/>
    </location>
</feature>
<evidence type="ECO:0000256" key="15">
    <source>
        <dbReference type="ARBA" id="ARBA00048109"/>
    </source>
</evidence>
<keyword evidence="6" id="KW-0444">Lipid biosynthesis</keyword>
<evidence type="ECO:0000313" key="21">
    <source>
        <dbReference type="Proteomes" id="UP001302367"/>
    </source>
</evidence>
<keyword evidence="8 17" id="KW-0812">Transmembrane</keyword>
<evidence type="ECO:0000256" key="7">
    <source>
        <dbReference type="ARBA" id="ARBA00022679"/>
    </source>
</evidence>
<evidence type="ECO:0000256" key="11">
    <source>
        <dbReference type="ARBA" id="ARBA00022989"/>
    </source>
</evidence>
<evidence type="ECO:0000256" key="9">
    <source>
        <dbReference type="ARBA" id="ARBA00022798"/>
    </source>
</evidence>
<keyword evidence="14 18" id="KW-0012">Acyltransferase</keyword>
<name>A0A2G5HEP3_CERBT</name>
<dbReference type="OrthoDB" id="264532at2759"/>
<keyword evidence="11 17" id="KW-1133">Transmembrane helix</keyword>
<evidence type="ECO:0000256" key="1">
    <source>
        <dbReference type="ARBA" id="ARBA00004477"/>
    </source>
</evidence>
<evidence type="ECO:0000256" key="5">
    <source>
        <dbReference type="ARBA" id="ARBA00013244"/>
    </source>
</evidence>
<proteinExistence type="inferred from homology"/>
<feature type="compositionally biased region" description="Polar residues" evidence="16">
    <location>
        <begin position="129"/>
        <end position="140"/>
    </location>
</feature>
<dbReference type="Pfam" id="PF03982">
    <property type="entry name" value="DAGAT"/>
    <property type="match status" value="1"/>
</dbReference>
<evidence type="ECO:0000256" key="4">
    <source>
        <dbReference type="ARBA" id="ARBA00005420"/>
    </source>
</evidence>
<dbReference type="PANTHER" id="PTHR12317:SF0">
    <property type="entry name" value="ACYLTRANSFERASE"/>
    <property type="match status" value="1"/>
</dbReference>
<keyword evidence="13 17" id="KW-0472">Membrane</keyword>
<evidence type="ECO:0000256" key="6">
    <source>
        <dbReference type="ARBA" id="ARBA00022516"/>
    </source>
</evidence>
<keyword evidence="12" id="KW-0443">Lipid metabolism</keyword>
<evidence type="ECO:0000256" key="8">
    <source>
        <dbReference type="ARBA" id="ARBA00022692"/>
    </source>
</evidence>
<dbReference type="GO" id="GO:0004144">
    <property type="term" value="F:diacylglycerol O-acyltransferase activity"/>
    <property type="evidence" value="ECO:0007669"/>
    <property type="project" value="UniProtKB-EC"/>
</dbReference>
<keyword evidence="9" id="KW-0319">Glycerol metabolism</keyword>
<comment type="pathway">
    <text evidence="2">Glycerolipid metabolism; triacylglycerol biosynthesis.</text>
</comment>
<keyword evidence="21" id="KW-1185">Reference proteome</keyword>
<accession>A0A2G5HEP3</accession>
<dbReference type="EC" id="2.3.1.20" evidence="5"/>
<comment type="catalytic activity">
    <reaction evidence="15">
        <text>an acyl-CoA + a 1,2-diacyl-sn-glycerol = a triacyl-sn-glycerol + CoA</text>
        <dbReference type="Rhea" id="RHEA:10868"/>
        <dbReference type="ChEBI" id="CHEBI:17815"/>
        <dbReference type="ChEBI" id="CHEBI:57287"/>
        <dbReference type="ChEBI" id="CHEBI:58342"/>
        <dbReference type="ChEBI" id="CHEBI:64615"/>
        <dbReference type="EC" id="2.3.1.20"/>
    </reaction>
</comment>
<dbReference type="AlphaFoldDB" id="A0A2G5HEP3"/>
<dbReference type="GO" id="GO:0019432">
    <property type="term" value="P:triglyceride biosynthetic process"/>
    <property type="evidence" value="ECO:0007669"/>
    <property type="project" value="TreeGrafter"/>
</dbReference>
<dbReference type="GO" id="GO:0006071">
    <property type="term" value="P:glycerol metabolic process"/>
    <property type="evidence" value="ECO:0007669"/>
    <property type="project" value="UniProtKB-KW"/>
</dbReference>
<evidence type="ECO:0000313" key="19">
    <source>
        <dbReference type="EMBL" id="WPB08136.1"/>
    </source>
</evidence>
<feature type="compositionally biased region" description="Basic residues" evidence="16">
    <location>
        <begin position="153"/>
        <end position="163"/>
    </location>
</feature>
<dbReference type="EMBL" id="CP134192">
    <property type="protein sequence ID" value="WPB08136.1"/>
    <property type="molecule type" value="Genomic_DNA"/>
</dbReference>
<organism evidence="18 20">
    <name type="scientific">Cercospora beticola</name>
    <name type="common">Sugarbeet leaf spot fungus</name>
    <dbReference type="NCBI Taxonomy" id="122368"/>
    <lineage>
        <taxon>Eukaryota</taxon>
        <taxon>Fungi</taxon>
        <taxon>Dikarya</taxon>
        <taxon>Ascomycota</taxon>
        <taxon>Pezizomycotina</taxon>
        <taxon>Dothideomycetes</taxon>
        <taxon>Dothideomycetidae</taxon>
        <taxon>Mycosphaerellales</taxon>
        <taxon>Mycosphaerellaceae</taxon>
        <taxon>Cercospora</taxon>
    </lineage>
</organism>
<protein>
    <recommendedName>
        <fullName evidence="5">diacylglycerol O-acyltransferase</fullName>
        <ecNumber evidence="5">2.3.1.20</ecNumber>
    </recommendedName>
</protein>
<evidence type="ECO:0000256" key="10">
    <source>
        <dbReference type="ARBA" id="ARBA00022824"/>
    </source>
</evidence>
<dbReference type="CDD" id="cd07987">
    <property type="entry name" value="LPLAT_MGAT-like"/>
    <property type="match status" value="1"/>
</dbReference>
<keyword evidence="10" id="KW-0256">Endoplasmic reticulum</keyword>
<dbReference type="EMBL" id="LKMD01000107">
    <property type="protein sequence ID" value="PIA90975.1"/>
    <property type="molecule type" value="Genomic_DNA"/>
</dbReference>
<evidence type="ECO:0000256" key="12">
    <source>
        <dbReference type="ARBA" id="ARBA00023098"/>
    </source>
</evidence>
<evidence type="ECO:0000256" key="14">
    <source>
        <dbReference type="ARBA" id="ARBA00023315"/>
    </source>
</evidence>